<dbReference type="Proteomes" id="UP001280121">
    <property type="component" value="Unassembled WGS sequence"/>
</dbReference>
<accession>A0AAD9U6M3</accession>
<keyword evidence="2" id="KW-1185">Reference proteome</keyword>
<dbReference type="AlphaFoldDB" id="A0AAD9U6M3"/>
<evidence type="ECO:0008006" key="3">
    <source>
        <dbReference type="Google" id="ProtNLM"/>
    </source>
</evidence>
<evidence type="ECO:0000313" key="2">
    <source>
        <dbReference type="Proteomes" id="UP001280121"/>
    </source>
</evidence>
<dbReference type="PANTHER" id="PTHR33710">
    <property type="entry name" value="BNAC02G09200D PROTEIN"/>
    <property type="match status" value="1"/>
</dbReference>
<name>A0AAD9U6M3_9ROSI</name>
<comment type="caution">
    <text evidence="1">The sequence shown here is derived from an EMBL/GenBank/DDBJ whole genome shotgun (WGS) entry which is preliminary data.</text>
</comment>
<organism evidence="1 2">
    <name type="scientific">Dipteronia dyeriana</name>
    <dbReference type="NCBI Taxonomy" id="168575"/>
    <lineage>
        <taxon>Eukaryota</taxon>
        <taxon>Viridiplantae</taxon>
        <taxon>Streptophyta</taxon>
        <taxon>Embryophyta</taxon>
        <taxon>Tracheophyta</taxon>
        <taxon>Spermatophyta</taxon>
        <taxon>Magnoliopsida</taxon>
        <taxon>eudicotyledons</taxon>
        <taxon>Gunneridae</taxon>
        <taxon>Pentapetalae</taxon>
        <taxon>rosids</taxon>
        <taxon>malvids</taxon>
        <taxon>Sapindales</taxon>
        <taxon>Sapindaceae</taxon>
        <taxon>Hippocastanoideae</taxon>
        <taxon>Acereae</taxon>
        <taxon>Dipteronia</taxon>
    </lineage>
</organism>
<gene>
    <name evidence="1" type="ORF">Ddye_016364</name>
</gene>
<protein>
    <recommendedName>
        <fullName evidence="3">Endonuclease/exonuclease/phosphatase domain-containing protein</fullName>
    </recommendedName>
</protein>
<sequence length="155" mass="17519">MIGGDFNSVLHQSERIGSSCIMRSMTNFNNFMNSAKVVDIPLYGMSYTWTHNRELGAWARLDWFLCDPLFLSWFSGLIQKGLCKSLSDHNPVMLSISNIDCGPKPFRIHNGWVDNKELMSGVIDIWKKSKGSGSVSFRRRKQLKNSSRLGLGEGN</sequence>
<dbReference type="InterPro" id="IPR036691">
    <property type="entry name" value="Endo/exonu/phosph_ase_sf"/>
</dbReference>
<dbReference type="PANTHER" id="PTHR33710:SF64">
    <property type="entry name" value="ENDONUCLEASE_EXONUCLEASE_PHOSPHATASE DOMAIN-CONTAINING PROTEIN"/>
    <property type="match status" value="1"/>
</dbReference>
<dbReference type="SUPFAM" id="SSF56219">
    <property type="entry name" value="DNase I-like"/>
    <property type="match status" value="1"/>
</dbReference>
<dbReference type="Gene3D" id="3.60.10.10">
    <property type="entry name" value="Endonuclease/exonuclease/phosphatase"/>
    <property type="match status" value="1"/>
</dbReference>
<proteinExistence type="predicted"/>
<dbReference type="EMBL" id="JANJYI010000005">
    <property type="protein sequence ID" value="KAK2648875.1"/>
    <property type="molecule type" value="Genomic_DNA"/>
</dbReference>
<reference evidence="1" key="1">
    <citation type="journal article" date="2023" name="Plant J.">
        <title>Genome sequences and population genomics provide insights into the demographic history, inbreeding, and mutation load of two 'living fossil' tree species of Dipteronia.</title>
        <authorList>
            <person name="Feng Y."/>
            <person name="Comes H.P."/>
            <person name="Chen J."/>
            <person name="Zhu S."/>
            <person name="Lu R."/>
            <person name="Zhang X."/>
            <person name="Li P."/>
            <person name="Qiu J."/>
            <person name="Olsen K.M."/>
            <person name="Qiu Y."/>
        </authorList>
    </citation>
    <scope>NUCLEOTIDE SEQUENCE</scope>
    <source>
        <strain evidence="1">KIB01</strain>
    </source>
</reference>
<evidence type="ECO:0000313" key="1">
    <source>
        <dbReference type="EMBL" id="KAK2648875.1"/>
    </source>
</evidence>